<name>A0A7C9FPZ6_9BACT</name>
<evidence type="ECO:0000313" key="3">
    <source>
        <dbReference type="Proteomes" id="UP000479293"/>
    </source>
</evidence>
<accession>A0A7C9FPZ6</accession>
<proteinExistence type="predicted"/>
<evidence type="ECO:0000259" key="1">
    <source>
        <dbReference type="PROSITE" id="PS50930"/>
    </source>
</evidence>
<dbReference type="Gene3D" id="2.40.50.1020">
    <property type="entry name" value="LytTr DNA-binding domain"/>
    <property type="match status" value="1"/>
</dbReference>
<comment type="caution">
    <text evidence="2">The sequence shown here is derived from an EMBL/GenBank/DDBJ whole genome shotgun (WGS) entry which is preliminary data.</text>
</comment>
<gene>
    <name evidence="2" type="ORF">GBK04_21485</name>
</gene>
<dbReference type="AlphaFoldDB" id="A0A7C9FPZ6"/>
<dbReference type="RefSeq" id="WP_152763262.1">
    <property type="nucleotide sequence ID" value="NZ_WHLY01000002.1"/>
</dbReference>
<dbReference type="PANTHER" id="PTHR37299:SF1">
    <property type="entry name" value="STAGE 0 SPORULATION PROTEIN A HOMOLOG"/>
    <property type="match status" value="1"/>
</dbReference>
<dbReference type="Pfam" id="PF04397">
    <property type="entry name" value="LytTR"/>
    <property type="match status" value="1"/>
</dbReference>
<dbReference type="PANTHER" id="PTHR37299">
    <property type="entry name" value="TRANSCRIPTIONAL REGULATOR-RELATED"/>
    <property type="match status" value="1"/>
</dbReference>
<dbReference type="EMBL" id="WHLY01000002">
    <property type="protein sequence ID" value="MPR35851.1"/>
    <property type="molecule type" value="Genomic_DNA"/>
</dbReference>
<dbReference type="PROSITE" id="PS50930">
    <property type="entry name" value="HTH_LYTTR"/>
    <property type="match status" value="1"/>
</dbReference>
<sequence>MKTFSNYSISSISEFAKPFEASEIAVHLLNQTLWLKPGDITCLEGEGNYTFIYTCRGKRYLVSRTLKSLTEHLDESFLRVHKSFIINTDYIAERLDDDRVIRMSCGKQAMVSRRKIKEIAEILDQVETRISA</sequence>
<dbReference type="InterPro" id="IPR046947">
    <property type="entry name" value="LytR-like"/>
</dbReference>
<keyword evidence="3" id="KW-1185">Reference proteome</keyword>
<dbReference type="GO" id="GO:0003677">
    <property type="term" value="F:DNA binding"/>
    <property type="evidence" value="ECO:0007669"/>
    <property type="project" value="InterPro"/>
</dbReference>
<dbReference type="InterPro" id="IPR007492">
    <property type="entry name" value="LytTR_DNA-bd_dom"/>
</dbReference>
<dbReference type="GO" id="GO:0000156">
    <property type="term" value="F:phosphorelay response regulator activity"/>
    <property type="evidence" value="ECO:0007669"/>
    <property type="project" value="InterPro"/>
</dbReference>
<evidence type="ECO:0000313" key="2">
    <source>
        <dbReference type="EMBL" id="MPR35851.1"/>
    </source>
</evidence>
<dbReference type="Proteomes" id="UP000479293">
    <property type="component" value="Unassembled WGS sequence"/>
</dbReference>
<protein>
    <submittedName>
        <fullName evidence="2">LytTR family transcriptional regulator</fullName>
    </submittedName>
</protein>
<organism evidence="2 3">
    <name type="scientific">Salmonirosea aquatica</name>
    <dbReference type="NCBI Taxonomy" id="2654236"/>
    <lineage>
        <taxon>Bacteria</taxon>
        <taxon>Pseudomonadati</taxon>
        <taxon>Bacteroidota</taxon>
        <taxon>Cytophagia</taxon>
        <taxon>Cytophagales</taxon>
        <taxon>Spirosomataceae</taxon>
        <taxon>Salmonirosea</taxon>
    </lineage>
</organism>
<dbReference type="SMART" id="SM00850">
    <property type="entry name" value="LytTR"/>
    <property type="match status" value="1"/>
</dbReference>
<reference evidence="2 3" key="1">
    <citation type="submission" date="2019-10" db="EMBL/GenBank/DDBJ databases">
        <title>Draft Genome Sequence of Cytophagaceae sp. SJW1-29.</title>
        <authorList>
            <person name="Choi A."/>
        </authorList>
    </citation>
    <scope>NUCLEOTIDE SEQUENCE [LARGE SCALE GENOMIC DNA]</scope>
    <source>
        <strain evidence="2 3">SJW1-29</strain>
    </source>
</reference>
<feature type="domain" description="HTH LytTR-type" evidence="1">
    <location>
        <begin position="24"/>
        <end position="125"/>
    </location>
</feature>